<keyword evidence="4" id="KW-0106">Calcium</keyword>
<feature type="region of interest" description="Disordered" evidence="5">
    <location>
        <begin position="12"/>
        <end position="44"/>
    </location>
</feature>
<evidence type="ECO:0000256" key="1">
    <source>
        <dbReference type="ARBA" id="ARBA00003291"/>
    </source>
</evidence>
<sequence length="192" mass="21483">MSKMSFLKFQYNLSGKPSSPNKNLSQKNNFKSSQTSSAGAGSKFQPKIEEMKWVFEKFDTNKDSKISFEEYKAASRALDRSIGDTEAAKAFKFMDTDGDGFIDFKEFMEMFNGENKDGKVKETEIKNAFQVFDLNGDGKISAEELSHVLKRLGESCSLGACKKMVKGVDVNGDGFIDLNEFMRMMMSGKKLG</sequence>
<dbReference type="AlphaFoldDB" id="A0A4P1QR47"/>
<evidence type="ECO:0000313" key="8">
    <source>
        <dbReference type="Proteomes" id="UP000188354"/>
    </source>
</evidence>
<dbReference type="KEGG" id="lang:109332617"/>
<comment type="function">
    <text evidence="1">Potential calcium sensor.</text>
</comment>
<evidence type="ECO:0000313" key="7">
    <source>
        <dbReference type="EMBL" id="OIV92881.1"/>
    </source>
</evidence>
<reference evidence="7 8" key="1">
    <citation type="journal article" date="2017" name="Plant Biotechnol. J.">
        <title>A comprehensive draft genome sequence for lupin (Lupinus angustifolius), an emerging health food: insights into plant-microbe interactions and legume evolution.</title>
        <authorList>
            <person name="Hane J.K."/>
            <person name="Ming Y."/>
            <person name="Kamphuis L.G."/>
            <person name="Nelson M.N."/>
            <person name="Garg G."/>
            <person name="Atkins C.A."/>
            <person name="Bayer P.E."/>
            <person name="Bravo A."/>
            <person name="Bringans S."/>
            <person name="Cannon S."/>
            <person name="Edwards D."/>
            <person name="Foley R."/>
            <person name="Gao L.L."/>
            <person name="Harrison M.J."/>
            <person name="Huang W."/>
            <person name="Hurgobin B."/>
            <person name="Li S."/>
            <person name="Liu C.W."/>
            <person name="McGrath A."/>
            <person name="Morahan G."/>
            <person name="Murray J."/>
            <person name="Weller J."/>
            <person name="Jian J."/>
            <person name="Singh K.B."/>
        </authorList>
    </citation>
    <scope>NUCLEOTIDE SEQUENCE [LARGE SCALE GENOMIC DNA]</scope>
    <source>
        <strain evidence="8">cv. Tanjil</strain>
        <tissue evidence="7">Whole plant</tissue>
    </source>
</reference>
<dbReference type="EMBL" id="CM007378">
    <property type="protein sequence ID" value="OIV92881.1"/>
    <property type="molecule type" value="Genomic_DNA"/>
</dbReference>
<feature type="domain" description="EF-hand" evidence="6">
    <location>
        <begin position="156"/>
        <end position="191"/>
    </location>
</feature>
<dbReference type="Gramene" id="OIV92881">
    <property type="protein sequence ID" value="OIV92881"/>
    <property type="gene ID" value="TanjilG_01015"/>
</dbReference>
<gene>
    <name evidence="7" type="ORF">TanjilG_01015</name>
</gene>
<dbReference type="Gene3D" id="1.10.238.10">
    <property type="entry name" value="EF-hand"/>
    <property type="match status" value="2"/>
</dbReference>
<dbReference type="Proteomes" id="UP000188354">
    <property type="component" value="Chromosome LG18"/>
</dbReference>
<dbReference type="InterPro" id="IPR039647">
    <property type="entry name" value="EF_hand_pair_protein_CML-like"/>
</dbReference>
<evidence type="ECO:0000256" key="5">
    <source>
        <dbReference type="SAM" id="MobiDB-lite"/>
    </source>
</evidence>
<feature type="domain" description="EF-hand" evidence="6">
    <location>
        <begin position="120"/>
        <end position="155"/>
    </location>
</feature>
<keyword evidence="3" id="KW-0677">Repeat</keyword>
<keyword evidence="2" id="KW-0479">Metal-binding</keyword>
<dbReference type="SMART" id="SM00054">
    <property type="entry name" value="EFh"/>
    <property type="match status" value="4"/>
</dbReference>
<dbReference type="OrthoDB" id="26525at2759"/>
<evidence type="ECO:0000259" key="6">
    <source>
        <dbReference type="PROSITE" id="PS50222"/>
    </source>
</evidence>
<dbReference type="FunFam" id="1.10.238.10:FF:000089">
    <property type="entry name" value="calmodulin-like protein 3"/>
    <property type="match status" value="1"/>
</dbReference>
<protein>
    <recommendedName>
        <fullName evidence="6">EF-hand domain-containing protein</fullName>
    </recommendedName>
</protein>
<dbReference type="CDD" id="cd00051">
    <property type="entry name" value="EFh"/>
    <property type="match status" value="2"/>
</dbReference>
<evidence type="ECO:0000256" key="3">
    <source>
        <dbReference type="ARBA" id="ARBA00022737"/>
    </source>
</evidence>
<name>A0A4P1QR47_LUPAN</name>
<dbReference type="InterPro" id="IPR002048">
    <property type="entry name" value="EF_hand_dom"/>
</dbReference>
<evidence type="ECO:0000256" key="4">
    <source>
        <dbReference type="ARBA" id="ARBA00022837"/>
    </source>
</evidence>
<dbReference type="PANTHER" id="PTHR10891">
    <property type="entry name" value="EF-HAND CALCIUM-BINDING DOMAIN CONTAINING PROTEIN"/>
    <property type="match status" value="1"/>
</dbReference>
<keyword evidence="8" id="KW-1185">Reference proteome</keyword>
<dbReference type="GO" id="GO:0005509">
    <property type="term" value="F:calcium ion binding"/>
    <property type="evidence" value="ECO:0007669"/>
    <property type="project" value="InterPro"/>
</dbReference>
<dbReference type="GO" id="GO:0005737">
    <property type="term" value="C:cytoplasm"/>
    <property type="evidence" value="ECO:0007669"/>
    <property type="project" value="UniProtKB-ARBA"/>
</dbReference>
<dbReference type="STRING" id="3871.A0A4P1QR47"/>
<dbReference type="PROSITE" id="PS50222">
    <property type="entry name" value="EF_HAND_2"/>
    <property type="match status" value="4"/>
</dbReference>
<accession>A0A4P1QR47</accession>
<proteinExistence type="predicted"/>
<dbReference type="SUPFAM" id="SSF47473">
    <property type="entry name" value="EF-hand"/>
    <property type="match status" value="1"/>
</dbReference>
<feature type="compositionally biased region" description="Polar residues" evidence="5">
    <location>
        <begin position="12"/>
        <end position="39"/>
    </location>
</feature>
<dbReference type="InterPro" id="IPR018247">
    <property type="entry name" value="EF_Hand_1_Ca_BS"/>
</dbReference>
<feature type="domain" description="EF-hand" evidence="6">
    <location>
        <begin position="46"/>
        <end position="81"/>
    </location>
</feature>
<dbReference type="InterPro" id="IPR011992">
    <property type="entry name" value="EF-hand-dom_pair"/>
</dbReference>
<evidence type="ECO:0000256" key="2">
    <source>
        <dbReference type="ARBA" id="ARBA00022723"/>
    </source>
</evidence>
<dbReference type="PROSITE" id="PS00018">
    <property type="entry name" value="EF_HAND_1"/>
    <property type="match status" value="3"/>
</dbReference>
<organism evidence="7 8">
    <name type="scientific">Lupinus angustifolius</name>
    <name type="common">Narrow-leaved blue lupine</name>
    <dbReference type="NCBI Taxonomy" id="3871"/>
    <lineage>
        <taxon>Eukaryota</taxon>
        <taxon>Viridiplantae</taxon>
        <taxon>Streptophyta</taxon>
        <taxon>Embryophyta</taxon>
        <taxon>Tracheophyta</taxon>
        <taxon>Spermatophyta</taxon>
        <taxon>Magnoliopsida</taxon>
        <taxon>eudicotyledons</taxon>
        <taxon>Gunneridae</taxon>
        <taxon>Pentapetalae</taxon>
        <taxon>rosids</taxon>
        <taxon>fabids</taxon>
        <taxon>Fabales</taxon>
        <taxon>Fabaceae</taxon>
        <taxon>Papilionoideae</taxon>
        <taxon>50 kb inversion clade</taxon>
        <taxon>genistoids sensu lato</taxon>
        <taxon>core genistoids</taxon>
        <taxon>Genisteae</taxon>
        <taxon>Lupinus</taxon>
    </lineage>
</organism>
<feature type="domain" description="EF-hand" evidence="6">
    <location>
        <begin position="82"/>
        <end position="117"/>
    </location>
</feature>
<dbReference type="Pfam" id="PF13499">
    <property type="entry name" value="EF-hand_7"/>
    <property type="match status" value="2"/>
</dbReference>